<keyword evidence="8 10" id="KW-0808">Transferase</keyword>
<evidence type="ECO:0000256" key="4">
    <source>
        <dbReference type="ARBA" id="ARBA00011744"/>
    </source>
</evidence>
<evidence type="ECO:0000256" key="8">
    <source>
        <dbReference type="RuleBase" id="RU368092"/>
    </source>
</evidence>
<keyword evidence="6 8" id="KW-0100">Branched-chain amino acid biosynthesis</keyword>
<dbReference type="InterPro" id="IPR004789">
    <property type="entry name" value="Acetalactate_synth_ssu"/>
</dbReference>
<comment type="pathway">
    <text evidence="2 8">Amino-acid biosynthesis; L-valine biosynthesis; L-valine from pyruvate: step 1/4.</text>
</comment>
<keyword evidence="5 8" id="KW-0028">Amino-acid biosynthesis</keyword>
<dbReference type="CDD" id="cd04878">
    <property type="entry name" value="ACT_AHAS"/>
    <property type="match status" value="1"/>
</dbReference>
<comment type="subunit">
    <text evidence="4 8">Dimer of large and small chains.</text>
</comment>
<evidence type="ECO:0000256" key="2">
    <source>
        <dbReference type="ARBA" id="ARBA00005025"/>
    </source>
</evidence>
<dbReference type="Gene3D" id="3.30.70.260">
    <property type="match status" value="1"/>
</dbReference>
<dbReference type="EC" id="2.2.1.6" evidence="8"/>
<accession>A0A9D1HJQ0</accession>
<dbReference type="GO" id="GO:1990610">
    <property type="term" value="F:acetolactate synthase regulator activity"/>
    <property type="evidence" value="ECO:0007669"/>
    <property type="project" value="UniProtKB-UniRule"/>
</dbReference>
<gene>
    <name evidence="10" type="primary">ilvN</name>
    <name evidence="10" type="ORF">IAB00_01725</name>
</gene>
<evidence type="ECO:0000256" key="6">
    <source>
        <dbReference type="ARBA" id="ARBA00023304"/>
    </source>
</evidence>
<dbReference type="NCBIfam" id="NF008864">
    <property type="entry name" value="PRK11895.1"/>
    <property type="match status" value="1"/>
</dbReference>
<name>A0A9D1HJQ0_9FIRM</name>
<sequence length="168" mass="18945">MKRKQLAVLVEDSPGVLTHVSGLISRRGYNIESIAASKTEKVGITRISLVVQIDEEWQLEQIMAQIEKLVQVYRVVHLSKAASMSRELALVKIKTSDAYRQEIMSIVDVFMGRIIDFNAEAMVIEVTNDSKKIDSFCELMKKYGIIEIIRTGEISLSILPVSFTDQII</sequence>
<dbReference type="Gene3D" id="3.30.70.1150">
    <property type="entry name" value="ACT-like. Chain A, domain 2"/>
    <property type="match status" value="1"/>
</dbReference>
<evidence type="ECO:0000259" key="9">
    <source>
        <dbReference type="PROSITE" id="PS51671"/>
    </source>
</evidence>
<evidence type="ECO:0000256" key="7">
    <source>
        <dbReference type="ARBA" id="ARBA00048670"/>
    </source>
</evidence>
<dbReference type="PANTHER" id="PTHR30239:SF0">
    <property type="entry name" value="ACETOLACTATE SYNTHASE SMALL SUBUNIT 1, CHLOROPLASTIC"/>
    <property type="match status" value="1"/>
</dbReference>
<evidence type="ECO:0000256" key="1">
    <source>
        <dbReference type="ARBA" id="ARBA00004974"/>
    </source>
</evidence>
<dbReference type="NCBIfam" id="TIGR00119">
    <property type="entry name" value="acolac_sm"/>
    <property type="match status" value="1"/>
</dbReference>
<reference evidence="10" key="2">
    <citation type="journal article" date="2021" name="PeerJ">
        <title>Extensive microbial diversity within the chicken gut microbiome revealed by metagenomics and culture.</title>
        <authorList>
            <person name="Gilroy R."/>
            <person name="Ravi A."/>
            <person name="Getino M."/>
            <person name="Pursley I."/>
            <person name="Horton D.L."/>
            <person name="Alikhan N.F."/>
            <person name="Baker D."/>
            <person name="Gharbi K."/>
            <person name="Hall N."/>
            <person name="Watson M."/>
            <person name="Adriaenssens E.M."/>
            <person name="Foster-Nyarko E."/>
            <person name="Jarju S."/>
            <person name="Secka A."/>
            <person name="Antonio M."/>
            <person name="Oren A."/>
            <person name="Chaudhuri R.R."/>
            <person name="La Ragione R."/>
            <person name="Hildebrand F."/>
            <person name="Pallen M.J."/>
        </authorList>
    </citation>
    <scope>NUCLEOTIDE SEQUENCE</scope>
    <source>
        <strain evidence="10">2830</strain>
    </source>
</reference>
<dbReference type="GO" id="GO:0005829">
    <property type="term" value="C:cytosol"/>
    <property type="evidence" value="ECO:0007669"/>
    <property type="project" value="TreeGrafter"/>
</dbReference>
<dbReference type="Pfam" id="PF10369">
    <property type="entry name" value="ALS_ss_C"/>
    <property type="match status" value="1"/>
</dbReference>
<evidence type="ECO:0000256" key="5">
    <source>
        <dbReference type="ARBA" id="ARBA00022605"/>
    </source>
</evidence>
<dbReference type="InterPro" id="IPR019455">
    <property type="entry name" value="Acetolactate_synth_ssu_C"/>
</dbReference>
<comment type="pathway">
    <text evidence="1 8">Amino-acid biosynthesis; L-isoleucine biosynthesis; L-isoleucine from 2-oxobutanoate: step 1/4.</text>
</comment>
<dbReference type="InterPro" id="IPR039557">
    <property type="entry name" value="AHAS_ACT"/>
</dbReference>
<proteinExistence type="inferred from homology"/>
<dbReference type="AlphaFoldDB" id="A0A9D1HJQ0"/>
<reference evidence="10" key="1">
    <citation type="submission" date="2020-10" db="EMBL/GenBank/DDBJ databases">
        <authorList>
            <person name="Gilroy R."/>
        </authorList>
    </citation>
    <scope>NUCLEOTIDE SEQUENCE</scope>
    <source>
        <strain evidence="10">2830</strain>
    </source>
</reference>
<dbReference type="InterPro" id="IPR002912">
    <property type="entry name" value="ACT_dom"/>
</dbReference>
<dbReference type="PANTHER" id="PTHR30239">
    <property type="entry name" value="ACETOLACTATE SYNTHASE SMALL SUBUNIT"/>
    <property type="match status" value="1"/>
</dbReference>
<dbReference type="GO" id="GO:0009099">
    <property type="term" value="P:L-valine biosynthetic process"/>
    <property type="evidence" value="ECO:0007669"/>
    <property type="project" value="UniProtKB-UniRule"/>
</dbReference>
<dbReference type="GO" id="GO:0009097">
    <property type="term" value="P:isoleucine biosynthetic process"/>
    <property type="evidence" value="ECO:0007669"/>
    <property type="project" value="UniProtKB-UniRule"/>
</dbReference>
<dbReference type="Pfam" id="PF22629">
    <property type="entry name" value="ACT_AHAS_ss"/>
    <property type="match status" value="1"/>
</dbReference>
<dbReference type="Proteomes" id="UP000824124">
    <property type="component" value="Unassembled WGS sequence"/>
</dbReference>
<dbReference type="SUPFAM" id="SSF55021">
    <property type="entry name" value="ACT-like"/>
    <property type="match status" value="2"/>
</dbReference>
<dbReference type="InterPro" id="IPR045865">
    <property type="entry name" value="ACT-like_dom_sf"/>
</dbReference>
<evidence type="ECO:0000313" key="10">
    <source>
        <dbReference type="EMBL" id="HIU09965.1"/>
    </source>
</evidence>
<feature type="domain" description="ACT" evidence="9">
    <location>
        <begin position="5"/>
        <end position="80"/>
    </location>
</feature>
<dbReference type="EMBL" id="DVMH01000011">
    <property type="protein sequence ID" value="HIU09965.1"/>
    <property type="molecule type" value="Genomic_DNA"/>
</dbReference>
<dbReference type="PROSITE" id="PS51671">
    <property type="entry name" value="ACT"/>
    <property type="match status" value="1"/>
</dbReference>
<evidence type="ECO:0000256" key="3">
    <source>
        <dbReference type="ARBA" id="ARBA00006341"/>
    </source>
</evidence>
<comment type="catalytic activity">
    <reaction evidence="7 8">
        <text>2 pyruvate + H(+) = (2S)-2-acetolactate + CO2</text>
        <dbReference type="Rhea" id="RHEA:25249"/>
        <dbReference type="ChEBI" id="CHEBI:15361"/>
        <dbReference type="ChEBI" id="CHEBI:15378"/>
        <dbReference type="ChEBI" id="CHEBI:16526"/>
        <dbReference type="ChEBI" id="CHEBI:58476"/>
        <dbReference type="EC" id="2.2.1.6"/>
    </reaction>
</comment>
<evidence type="ECO:0000313" key="11">
    <source>
        <dbReference type="Proteomes" id="UP000824124"/>
    </source>
</evidence>
<comment type="function">
    <text evidence="8">Catalyzes the conversion of 2 pyruvate molecules into acetolactate in the first common step of the biosynthetic pathway of the branched-amino acids such as leucine, isoleucine, and valine.</text>
</comment>
<organism evidence="10 11">
    <name type="scientific">Candidatus Avidehalobacter gallistercoris</name>
    <dbReference type="NCBI Taxonomy" id="2840694"/>
    <lineage>
        <taxon>Bacteria</taxon>
        <taxon>Bacillati</taxon>
        <taxon>Bacillota</taxon>
        <taxon>Clostridia</taxon>
        <taxon>Eubacteriales</taxon>
        <taxon>Peptococcaceae</taxon>
        <taxon>Peptococcaceae incertae sedis</taxon>
        <taxon>Candidatus Avidehalobacter</taxon>
    </lineage>
</organism>
<dbReference type="InterPro" id="IPR054480">
    <property type="entry name" value="AHAS_small-like_ACT"/>
</dbReference>
<comment type="similarity">
    <text evidence="3 8">Belongs to the acetolactate synthase small subunit family.</text>
</comment>
<comment type="caution">
    <text evidence="10">The sequence shown here is derived from an EMBL/GenBank/DDBJ whole genome shotgun (WGS) entry which is preliminary data.</text>
</comment>
<dbReference type="GO" id="GO:0003984">
    <property type="term" value="F:acetolactate synthase activity"/>
    <property type="evidence" value="ECO:0007669"/>
    <property type="project" value="UniProtKB-UniRule"/>
</dbReference>
<protein>
    <recommendedName>
        <fullName evidence="8">Acetolactate synthase small subunit</fullName>
        <shortName evidence="8">AHAS</shortName>
        <shortName evidence="8">ALS</shortName>
        <ecNumber evidence="8">2.2.1.6</ecNumber>
    </recommendedName>
    <alternativeName>
        <fullName evidence="8">Acetohydroxy-acid synthase small subunit</fullName>
    </alternativeName>
</protein>
<dbReference type="InterPro" id="IPR027271">
    <property type="entry name" value="Acetolactate_synth/TF_NikR_C"/>
</dbReference>